<dbReference type="EMBL" id="OAOP01000005">
    <property type="protein sequence ID" value="SNX71178.1"/>
    <property type="molecule type" value="Genomic_DNA"/>
</dbReference>
<evidence type="ECO:0000313" key="1">
    <source>
        <dbReference type="EMBL" id="SNX71178.1"/>
    </source>
</evidence>
<name>A0A285CVU8_9BACI</name>
<accession>A0A285CVU8</accession>
<organism evidence="1 2">
    <name type="scientific">Bacillus oleivorans</name>
    <dbReference type="NCBI Taxonomy" id="1448271"/>
    <lineage>
        <taxon>Bacteria</taxon>
        <taxon>Bacillati</taxon>
        <taxon>Bacillota</taxon>
        <taxon>Bacilli</taxon>
        <taxon>Bacillales</taxon>
        <taxon>Bacillaceae</taxon>
        <taxon>Bacillus</taxon>
    </lineage>
</organism>
<proteinExistence type="predicted"/>
<keyword evidence="2" id="KW-1185">Reference proteome</keyword>
<reference evidence="1 2" key="1">
    <citation type="submission" date="2017-08" db="EMBL/GenBank/DDBJ databases">
        <authorList>
            <person name="de Groot N.N."/>
        </authorList>
    </citation>
    <scope>NUCLEOTIDE SEQUENCE [LARGE SCALE GENOMIC DNA]</scope>
    <source>
        <strain evidence="1 2">JC228</strain>
    </source>
</reference>
<gene>
    <name evidence="1" type="ORF">SAMN05877753_10515</name>
</gene>
<sequence length="68" mass="8240">MLGGYFMQLNGKENKFHLDTFYHQLRTNCTEFGIHRSVIDRYIGQVEEIKHKNIWELKQRKQEDAQDL</sequence>
<dbReference type="AlphaFoldDB" id="A0A285CVU8"/>
<protein>
    <submittedName>
        <fullName evidence="1">Uncharacterized protein</fullName>
    </submittedName>
</protein>
<evidence type="ECO:0000313" key="2">
    <source>
        <dbReference type="Proteomes" id="UP000219546"/>
    </source>
</evidence>
<dbReference type="Proteomes" id="UP000219546">
    <property type="component" value="Unassembled WGS sequence"/>
</dbReference>